<dbReference type="GO" id="GO:0006506">
    <property type="term" value="P:GPI anchor biosynthetic process"/>
    <property type="evidence" value="ECO:0007669"/>
    <property type="project" value="UniProtKB-UniPathway"/>
</dbReference>
<keyword evidence="4" id="KW-0337">GPI-anchor biosynthesis</keyword>
<comment type="similarity">
    <text evidence="3">Belongs to the PIGU family.</text>
</comment>
<feature type="transmembrane region" description="Helical" evidence="9">
    <location>
        <begin position="15"/>
        <end position="36"/>
    </location>
</feature>
<dbReference type="InterPro" id="IPR009600">
    <property type="entry name" value="PIG-U"/>
</dbReference>
<feature type="transmembrane region" description="Helical" evidence="9">
    <location>
        <begin position="249"/>
        <end position="269"/>
    </location>
</feature>
<comment type="pathway">
    <text evidence="2">Glycolipid biosynthesis; glycosylphosphatidylinositol-anchor biosynthesis.</text>
</comment>
<dbReference type="UniPathway" id="UPA00196"/>
<organism evidence="10">
    <name type="scientific">Brugia malayi</name>
    <name type="common">Filarial nematode worm</name>
    <dbReference type="NCBI Taxonomy" id="6279"/>
    <lineage>
        <taxon>Eukaryota</taxon>
        <taxon>Metazoa</taxon>
        <taxon>Ecdysozoa</taxon>
        <taxon>Nematoda</taxon>
        <taxon>Chromadorea</taxon>
        <taxon>Rhabditida</taxon>
        <taxon>Spirurina</taxon>
        <taxon>Spiruromorpha</taxon>
        <taxon>Filarioidea</taxon>
        <taxon>Onchocercidae</taxon>
        <taxon>Brugia</taxon>
    </lineage>
</organism>
<evidence type="ECO:0000256" key="8">
    <source>
        <dbReference type="ARBA" id="ARBA00023136"/>
    </source>
</evidence>
<feature type="transmembrane region" description="Helical" evidence="9">
    <location>
        <begin position="179"/>
        <end position="203"/>
    </location>
</feature>
<evidence type="ECO:0000256" key="6">
    <source>
        <dbReference type="ARBA" id="ARBA00022824"/>
    </source>
</evidence>
<dbReference type="PANTHER" id="PTHR13121">
    <property type="entry name" value="GPI TRANSAMIDASE COMPONENT PIG-U"/>
    <property type="match status" value="1"/>
</dbReference>
<evidence type="ECO:0000256" key="9">
    <source>
        <dbReference type="SAM" id="Phobius"/>
    </source>
</evidence>
<accession>A0A0J9Y322</accession>
<dbReference type="PANTHER" id="PTHR13121:SF0">
    <property type="entry name" value="PHOSPHATIDYLINOSITOL GLYCAN ANCHOR BIOSYNTHESIS CLASS U PROTEIN"/>
    <property type="match status" value="1"/>
</dbReference>
<dbReference type="Pfam" id="PF06728">
    <property type="entry name" value="PIG-U"/>
    <property type="match status" value="1"/>
</dbReference>
<feature type="transmembrane region" description="Helical" evidence="9">
    <location>
        <begin position="275"/>
        <end position="300"/>
    </location>
</feature>
<feature type="transmembrane region" description="Helical" evidence="9">
    <location>
        <begin position="346"/>
        <end position="371"/>
    </location>
</feature>
<evidence type="ECO:0000256" key="5">
    <source>
        <dbReference type="ARBA" id="ARBA00022692"/>
    </source>
</evidence>
<evidence type="ECO:0000256" key="2">
    <source>
        <dbReference type="ARBA" id="ARBA00004687"/>
    </source>
</evidence>
<dbReference type="GO" id="GO:0016255">
    <property type="term" value="P:attachment of GPI anchor to protein"/>
    <property type="evidence" value="ECO:0007669"/>
    <property type="project" value="InterPro"/>
</dbReference>
<evidence type="ECO:0000313" key="10">
    <source>
        <dbReference type="EMBL" id="CDQ01354.1"/>
    </source>
</evidence>
<feature type="transmembrane region" description="Helical" evidence="9">
    <location>
        <begin position="312"/>
        <end position="334"/>
    </location>
</feature>
<evidence type="ECO:0000256" key="7">
    <source>
        <dbReference type="ARBA" id="ARBA00022989"/>
    </source>
</evidence>
<evidence type="ECO:0000256" key="4">
    <source>
        <dbReference type="ARBA" id="ARBA00022502"/>
    </source>
</evidence>
<dbReference type="GO" id="GO:0042765">
    <property type="term" value="C:GPI-anchor transamidase complex"/>
    <property type="evidence" value="ECO:0007669"/>
    <property type="project" value="InterPro"/>
</dbReference>
<gene>
    <name evidence="10" type="primary">Bm5915</name>
    <name evidence="10" type="ORF">BM_Bm5915</name>
</gene>
<reference evidence="10" key="1">
    <citation type="journal article" date="2007" name="Science">
        <title>Draft genome of the filarial nematode parasite Brugia malayi.</title>
        <authorList>
            <person name="Ghedin E."/>
            <person name="Wang S."/>
            <person name="Spiro D."/>
            <person name="Caler E."/>
            <person name="Zhao Q."/>
            <person name="Crabtree J."/>
            <person name="Allen J.E."/>
            <person name="Delcher A.L."/>
            <person name="Guiliano D.B."/>
            <person name="Miranda-Saavedra D."/>
            <person name="Angiuoli S.V."/>
            <person name="Creasy T."/>
            <person name="Amedeo P."/>
            <person name="Haas B."/>
            <person name="El-Sayed N.M."/>
            <person name="Wortman J.R."/>
            <person name="Feldblyum T."/>
            <person name="Tallon L."/>
            <person name="Schatz M."/>
            <person name="Shumway M."/>
            <person name="Koo H."/>
            <person name="Salzberg S.L."/>
            <person name="Schobel S."/>
            <person name="Pertea M."/>
            <person name="Pop M."/>
            <person name="White O."/>
            <person name="Barton G.J."/>
            <person name="Carlow C.K."/>
            <person name="Crawford M.J."/>
            <person name="Daub J."/>
            <person name="Dimmic M.W."/>
            <person name="Estes C.F."/>
            <person name="Foster J.M."/>
            <person name="Ganatra M."/>
            <person name="Gregory W.F."/>
            <person name="Johnson N.M."/>
            <person name="Jin J."/>
            <person name="Komuniecki R."/>
            <person name="Korf I."/>
            <person name="Kumar S."/>
            <person name="Laney S."/>
            <person name="Li B.W."/>
            <person name="Li W."/>
            <person name="Lindblom T.H."/>
            <person name="Lustigman S."/>
            <person name="Ma D."/>
            <person name="Maina C.V."/>
            <person name="Martin D.M."/>
            <person name="McCarter J.P."/>
            <person name="McReynolds L."/>
            <person name="Mitreva M."/>
            <person name="Nutman T.B."/>
            <person name="Parkinson J."/>
            <person name="Peregrin-Alvarez J.M."/>
            <person name="Poole C."/>
            <person name="Ren Q."/>
            <person name="Saunders L."/>
            <person name="Sluder A.E."/>
            <person name="Smith K."/>
            <person name="Stanke M."/>
            <person name="Unnasch T.R."/>
            <person name="Ware J."/>
            <person name="Wei A.D."/>
            <person name="Weil G."/>
            <person name="Williams D.J."/>
            <person name="Zhang Y."/>
            <person name="Williams S.A."/>
            <person name="Fraser-Liggett C."/>
            <person name="Slatko B."/>
            <person name="Blaxter M.L."/>
            <person name="Scott A.L."/>
        </authorList>
    </citation>
    <scope>NUCLEOTIDE SEQUENCE</scope>
    <source>
        <strain evidence="10">FR3</strain>
    </source>
</reference>
<protein>
    <submittedName>
        <fullName evidence="10">Bm5915, isoform b</fullName>
    </submittedName>
</protein>
<feature type="transmembrane region" description="Helical" evidence="9">
    <location>
        <begin position="80"/>
        <end position="102"/>
    </location>
</feature>
<sequence length="393" mass="44927">MVNKQYAVLSNYRLAVNRLLICMLAVFLRILAYIYCIDFLKKRPELSVPQNSFRRLIDGVYMLRDGVSPYDGDMIHCQPILLYLFTAVIDHPNLLLIIFLSFDVVTSEILRMIAIVYLKNHGSSVENIERIANLVSKCYMLNPIAVASCAIFSLSVVCNLITALFILAFVKGSVLFSSILFSVLVQLSLYPAIYICALLVKFSALKERIMIIAFSIITVTALLDVRDLTPNVGIFWYFFIEVFNHFRRFFLWVFQINILVYLVPLSLTLRSNAFLLLQQLMILISVFTSYPSMADCLIYLSLLPLFENLKKYFRWGLISGGALLVTIVLAPVMWQMWIVTGSGNANFYFAATLIYSVAQIFLLTDLLYGYLRLKLVERRGITDESKIAVLMFK</sequence>
<keyword evidence="8 9" id="KW-0472">Membrane</keyword>
<reference evidence="10" key="2">
    <citation type="submission" date="2012-12" db="EMBL/GenBank/DDBJ databases">
        <authorList>
            <person name="Gao Y.W."/>
            <person name="Fan S.T."/>
            <person name="Sun H.T."/>
            <person name="Wang Z."/>
            <person name="Gao X.L."/>
            <person name="Li Y.G."/>
            <person name="Wang T.C."/>
            <person name="Zhang K."/>
            <person name="Xu W.W."/>
            <person name="Yu Z.J."/>
            <person name="Xia X.Z."/>
        </authorList>
    </citation>
    <scope>NUCLEOTIDE SEQUENCE</scope>
    <source>
        <strain evidence="10">FR3</strain>
    </source>
</reference>
<name>A0A0J9Y322_BRUMA</name>
<proteinExistence type="inferred from homology"/>
<evidence type="ECO:0000256" key="3">
    <source>
        <dbReference type="ARBA" id="ARBA00010026"/>
    </source>
</evidence>
<keyword evidence="7 9" id="KW-1133">Transmembrane helix</keyword>
<dbReference type="AlphaFoldDB" id="A0A0J9Y322"/>
<keyword evidence="6" id="KW-0256">Endoplasmic reticulum</keyword>
<feature type="transmembrane region" description="Helical" evidence="9">
    <location>
        <begin position="144"/>
        <end position="167"/>
    </location>
</feature>
<keyword evidence="5 9" id="KW-0812">Transmembrane</keyword>
<dbReference type="EMBL" id="LN857022">
    <property type="protein sequence ID" value="CDQ01354.1"/>
    <property type="molecule type" value="Genomic_DNA"/>
</dbReference>
<evidence type="ECO:0000256" key="1">
    <source>
        <dbReference type="ARBA" id="ARBA00004477"/>
    </source>
</evidence>
<comment type="subcellular location">
    <subcellularLocation>
        <location evidence="1">Endoplasmic reticulum membrane</location>
        <topology evidence="1">Multi-pass membrane protein</topology>
    </subcellularLocation>
</comment>